<sequence>MLVILNTEMDPELLNEGAAREIINRVQRLRKKYTATAEQMEGCVEFRTYESIIARCEASQSELAYFLCSELPAGVSRILVLQWEAGKLKARNARPPQTTPEAATTPSSSSLGSRPLHGFMSAQVNHNKGVIFLAHSFTRGPISTGQVRGVIAAGTAAHRDNYPNSPRFAHICAPLFRVDPSAPDRLHHSHPLNWGGLGFGPVEKYVVGKPVEESLFDEPGIFPDSGCASQVEMRQSGQKWSRCKSASTTDRVANGHREELFLGQNEPLLATTSSSFPLEGVPSSTSSAARVETVGSQCARLPISEITNLVGAEGTREDWQGVYGKVPHPCLPH</sequence>
<evidence type="ECO:0000313" key="3">
    <source>
        <dbReference type="Proteomes" id="UP000269721"/>
    </source>
</evidence>
<dbReference type="AlphaFoldDB" id="A0A4P9W576"/>
<gene>
    <name evidence="2" type="ORF">BDK51DRAFT_26329</name>
</gene>
<dbReference type="OrthoDB" id="1706657at2759"/>
<evidence type="ECO:0000313" key="2">
    <source>
        <dbReference type="EMBL" id="RKO86048.1"/>
    </source>
</evidence>
<feature type="compositionally biased region" description="Low complexity" evidence="1">
    <location>
        <begin position="95"/>
        <end position="110"/>
    </location>
</feature>
<keyword evidence="3" id="KW-1185">Reference proteome</keyword>
<dbReference type="Pfam" id="PF19302">
    <property type="entry name" value="DUF5915"/>
    <property type="match status" value="1"/>
</dbReference>
<reference evidence="3" key="1">
    <citation type="journal article" date="2018" name="Nat. Microbiol.">
        <title>Leveraging single-cell genomics to expand the fungal tree of life.</title>
        <authorList>
            <person name="Ahrendt S.R."/>
            <person name="Quandt C.A."/>
            <person name="Ciobanu D."/>
            <person name="Clum A."/>
            <person name="Salamov A."/>
            <person name="Andreopoulos B."/>
            <person name="Cheng J.F."/>
            <person name="Woyke T."/>
            <person name="Pelin A."/>
            <person name="Henrissat B."/>
            <person name="Reynolds N.K."/>
            <person name="Benny G.L."/>
            <person name="Smith M.E."/>
            <person name="James T.Y."/>
            <person name="Grigoriev I.V."/>
        </authorList>
    </citation>
    <scope>NUCLEOTIDE SEQUENCE [LARGE SCALE GENOMIC DNA]</scope>
</reference>
<dbReference type="EMBL" id="KZ998520">
    <property type="protein sequence ID" value="RKO86048.1"/>
    <property type="molecule type" value="Genomic_DNA"/>
</dbReference>
<organism evidence="2 3">
    <name type="scientific">Blyttiomyces helicus</name>
    <dbReference type="NCBI Taxonomy" id="388810"/>
    <lineage>
        <taxon>Eukaryota</taxon>
        <taxon>Fungi</taxon>
        <taxon>Fungi incertae sedis</taxon>
        <taxon>Chytridiomycota</taxon>
        <taxon>Chytridiomycota incertae sedis</taxon>
        <taxon>Chytridiomycetes</taxon>
        <taxon>Chytridiomycetes incertae sedis</taxon>
        <taxon>Blyttiomyces</taxon>
    </lineage>
</organism>
<name>A0A4P9W576_9FUNG</name>
<dbReference type="Proteomes" id="UP000269721">
    <property type="component" value="Unassembled WGS sequence"/>
</dbReference>
<accession>A0A4P9W576</accession>
<protein>
    <submittedName>
        <fullName evidence="2">Uncharacterized protein</fullName>
    </submittedName>
</protein>
<evidence type="ECO:0000256" key="1">
    <source>
        <dbReference type="SAM" id="MobiDB-lite"/>
    </source>
</evidence>
<proteinExistence type="predicted"/>
<feature type="region of interest" description="Disordered" evidence="1">
    <location>
        <begin position="90"/>
        <end position="114"/>
    </location>
</feature>